<dbReference type="Proteomes" id="UP001234202">
    <property type="component" value="Unassembled WGS sequence"/>
</dbReference>
<gene>
    <name evidence="1" type="ORF">QFC24_005219</name>
</gene>
<sequence>MSSSTRVPYRSLLRQRPRPAYPCCQTFASTQRRAASESAWDPRSPFPQGPPKPAAATPAVTNTQKGTSSGERTSPERKNVKGNSSGSVVSSSSSSSGSGSILPKPRLDYKKITANAQAITLNAILRRAPIPRDTVFHITRLYETSLTLRRKIDSVKHKQRDIGLAIKAGGGSSAVEQAKKLKTKVGEYTKVLEETERELLELGLKLPNDTFAGTPVGSEEHAVELERLGREVTKEEETRGADMTRDHLSIAQYWDWVDTPASAITTGNSWPFLKSTLALLEQALIQYSMSVAVGKGWTPVVVPDVVKEDVMARCGFAPRDAGEAGQTYYVTTTPPGTGEEETPATTATSGSPSSNLVLAATAEIPLAALSANKIIPLSALPMKYVGISHAFRAEAGARGADTRGLYRLHQFTKVELFAVTESDNGGDDAGATEGKVSGEMMMREIVELQKDVVRGLGLSVRVLDMPTEELGASAFRKIDMEAWMPGRGKWGEISSTSNCKDFQSRRLHIRHRARADPTTTSNNTSSTSEILPFAHTLNGTCAAIPRLLVALVENGVIVDTAGDGAERPKGIRLPSMLKRFWYAGDTVGRGEKEGVIEWV</sequence>
<proteinExistence type="predicted"/>
<organism evidence="1 2">
    <name type="scientific">Naganishia onofrii</name>
    <dbReference type="NCBI Taxonomy" id="1851511"/>
    <lineage>
        <taxon>Eukaryota</taxon>
        <taxon>Fungi</taxon>
        <taxon>Dikarya</taxon>
        <taxon>Basidiomycota</taxon>
        <taxon>Agaricomycotina</taxon>
        <taxon>Tremellomycetes</taxon>
        <taxon>Filobasidiales</taxon>
        <taxon>Filobasidiaceae</taxon>
        <taxon>Naganishia</taxon>
    </lineage>
</organism>
<protein>
    <submittedName>
        <fullName evidence="1">Uncharacterized protein</fullName>
    </submittedName>
</protein>
<evidence type="ECO:0000313" key="2">
    <source>
        <dbReference type="Proteomes" id="UP001234202"/>
    </source>
</evidence>
<dbReference type="EMBL" id="JASBWV010000020">
    <property type="protein sequence ID" value="KAJ9120544.1"/>
    <property type="molecule type" value="Genomic_DNA"/>
</dbReference>
<keyword evidence="2" id="KW-1185">Reference proteome</keyword>
<accession>A0ACC2XAX3</accession>
<comment type="caution">
    <text evidence="1">The sequence shown here is derived from an EMBL/GenBank/DDBJ whole genome shotgun (WGS) entry which is preliminary data.</text>
</comment>
<name>A0ACC2XAX3_9TREE</name>
<evidence type="ECO:0000313" key="1">
    <source>
        <dbReference type="EMBL" id="KAJ9120544.1"/>
    </source>
</evidence>
<reference evidence="1" key="1">
    <citation type="submission" date="2023-04" db="EMBL/GenBank/DDBJ databases">
        <title>Draft Genome sequencing of Naganishia species isolated from polar environments using Oxford Nanopore Technology.</title>
        <authorList>
            <person name="Leo P."/>
            <person name="Venkateswaran K."/>
        </authorList>
    </citation>
    <scope>NUCLEOTIDE SEQUENCE</scope>
    <source>
        <strain evidence="1">DBVPG 5303</strain>
    </source>
</reference>